<name>A0A2P5CVM4_PARAD</name>
<dbReference type="Proteomes" id="UP000237105">
    <property type="component" value="Unassembled WGS sequence"/>
</dbReference>
<keyword evidence="2" id="KW-1185">Reference proteome</keyword>
<accession>A0A2P5CVM4</accession>
<comment type="caution">
    <text evidence="1">The sequence shown here is derived from an EMBL/GenBank/DDBJ whole genome shotgun (WGS) entry which is preliminary data.</text>
</comment>
<evidence type="ECO:0000313" key="2">
    <source>
        <dbReference type="Proteomes" id="UP000237105"/>
    </source>
</evidence>
<proteinExistence type="predicted"/>
<evidence type="ECO:0000313" key="1">
    <source>
        <dbReference type="EMBL" id="PON65041.1"/>
    </source>
</evidence>
<dbReference type="EMBL" id="JXTB01000091">
    <property type="protein sequence ID" value="PON65041.1"/>
    <property type="molecule type" value="Genomic_DNA"/>
</dbReference>
<reference evidence="2" key="1">
    <citation type="submission" date="2016-06" db="EMBL/GenBank/DDBJ databases">
        <title>Parallel loss of symbiosis genes in relatives of nitrogen-fixing non-legume Parasponia.</title>
        <authorList>
            <person name="Van Velzen R."/>
            <person name="Holmer R."/>
            <person name="Bu F."/>
            <person name="Rutten L."/>
            <person name="Van Zeijl A."/>
            <person name="Liu W."/>
            <person name="Santuari L."/>
            <person name="Cao Q."/>
            <person name="Sharma T."/>
            <person name="Shen D."/>
            <person name="Roswanjaya Y."/>
            <person name="Wardhani T."/>
            <person name="Kalhor M.S."/>
            <person name="Jansen J."/>
            <person name="Van den Hoogen J."/>
            <person name="Gungor B."/>
            <person name="Hartog M."/>
            <person name="Hontelez J."/>
            <person name="Verver J."/>
            <person name="Yang W.-C."/>
            <person name="Schijlen E."/>
            <person name="Repin R."/>
            <person name="Schilthuizen M."/>
            <person name="Schranz E."/>
            <person name="Heidstra R."/>
            <person name="Miyata K."/>
            <person name="Fedorova E."/>
            <person name="Kohlen W."/>
            <person name="Bisseling T."/>
            <person name="Smit S."/>
            <person name="Geurts R."/>
        </authorList>
    </citation>
    <scope>NUCLEOTIDE SEQUENCE [LARGE SCALE GENOMIC DNA]</scope>
    <source>
        <strain evidence="2">cv. WU1-14</strain>
    </source>
</reference>
<dbReference type="AlphaFoldDB" id="A0A2P5CVM4"/>
<sequence length="59" mass="6477">MGEGGQCRSGKAYILAVVANDSEQRGGKQKAPLSHLFREPLLVSRWCEQQRALHGLVIS</sequence>
<organism evidence="1 2">
    <name type="scientific">Parasponia andersonii</name>
    <name type="common">Sponia andersonii</name>
    <dbReference type="NCBI Taxonomy" id="3476"/>
    <lineage>
        <taxon>Eukaryota</taxon>
        <taxon>Viridiplantae</taxon>
        <taxon>Streptophyta</taxon>
        <taxon>Embryophyta</taxon>
        <taxon>Tracheophyta</taxon>
        <taxon>Spermatophyta</taxon>
        <taxon>Magnoliopsida</taxon>
        <taxon>eudicotyledons</taxon>
        <taxon>Gunneridae</taxon>
        <taxon>Pentapetalae</taxon>
        <taxon>rosids</taxon>
        <taxon>fabids</taxon>
        <taxon>Rosales</taxon>
        <taxon>Cannabaceae</taxon>
        <taxon>Parasponia</taxon>
    </lineage>
</organism>
<gene>
    <name evidence="1" type="ORF">PanWU01x14_119580</name>
</gene>
<protein>
    <submittedName>
        <fullName evidence="1">Uncharacterized protein</fullName>
    </submittedName>
</protein>